<dbReference type="Proteomes" id="UP000500767">
    <property type="component" value="Chromosome"/>
</dbReference>
<name>A0A6M8HN74_9PROT</name>
<reference evidence="1 2" key="1">
    <citation type="journal article" date="2014" name="World J. Microbiol. Biotechnol.">
        <title>Biodiversity and physiological characteristics of Antarctic and Arctic lichens-associated bacteria.</title>
        <authorList>
            <person name="Lee Y.M."/>
            <person name="Kim E.H."/>
            <person name="Lee H.K."/>
            <person name="Hong S.G."/>
        </authorList>
    </citation>
    <scope>NUCLEOTIDE SEQUENCE [LARGE SCALE GENOMIC DNA]</scope>
    <source>
        <strain evidence="1 2">PAMC 26569</strain>
    </source>
</reference>
<dbReference type="Gene3D" id="1.20.5.3790">
    <property type="match status" value="1"/>
</dbReference>
<protein>
    <submittedName>
        <fullName evidence="1">Cellulose synthase</fullName>
    </submittedName>
</protein>
<dbReference type="PRINTS" id="PR01442">
    <property type="entry name" value="CELLSNTHASED"/>
</dbReference>
<dbReference type="Pfam" id="PF03500">
    <property type="entry name" value="Cellsynth_D"/>
    <property type="match status" value="1"/>
</dbReference>
<organism evidence="1 2">
    <name type="scientific">Lichenicola cladoniae</name>
    <dbReference type="NCBI Taxonomy" id="1484109"/>
    <lineage>
        <taxon>Bacteria</taxon>
        <taxon>Pseudomonadati</taxon>
        <taxon>Pseudomonadota</taxon>
        <taxon>Alphaproteobacteria</taxon>
        <taxon>Acetobacterales</taxon>
        <taxon>Acetobacteraceae</taxon>
        <taxon>Lichenicola</taxon>
    </lineage>
</organism>
<proteinExistence type="predicted"/>
<keyword evidence="2" id="KW-1185">Reference proteome</keyword>
<accession>A0A6M8HN74</accession>
<dbReference type="GO" id="GO:0030244">
    <property type="term" value="P:cellulose biosynthetic process"/>
    <property type="evidence" value="ECO:0007669"/>
    <property type="project" value="InterPro"/>
</dbReference>
<dbReference type="Gene3D" id="3.30.70.2590">
    <property type="match status" value="1"/>
</dbReference>
<dbReference type="AlphaFoldDB" id="A0A6M8HN74"/>
<gene>
    <name evidence="1" type="ORF">HN018_07115</name>
</gene>
<sequence length="151" mass="16458">MTASAAPDFALLLHALASEFDAQAGTEARDKLLHAVGRRMAERIAPPPCVAVEALEIEINDLLAKIGWGRMRFDVRPEEQALLITHENLPRLGAVGDPPGQWLAATLEGLYETWLSRQPGATDTYVANREPDRNGMSTPGTVVLRLRSFSA</sequence>
<dbReference type="InterPro" id="IPR038470">
    <property type="entry name" value="Cellsynth_D_sf"/>
</dbReference>
<dbReference type="KEGG" id="lck:HN018_07115"/>
<dbReference type="EMBL" id="CP053708">
    <property type="protein sequence ID" value="QKE89844.1"/>
    <property type="molecule type" value="Genomic_DNA"/>
</dbReference>
<dbReference type="InterPro" id="IPR022798">
    <property type="entry name" value="BcsD_bac"/>
</dbReference>
<dbReference type="RefSeq" id="WP_171834831.1">
    <property type="nucleotide sequence ID" value="NZ_CP053708.1"/>
</dbReference>
<evidence type="ECO:0000313" key="2">
    <source>
        <dbReference type="Proteomes" id="UP000500767"/>
    </source>
</evidence>
<evidence type="ECO:0000313" key="1">
    <source>
        <dbReference type="EMBL" id="QKE89844.1"/>
    </source>
</evidence>